<proteinExistence type="predicted"/>
<reference evidence="1 2" key="1">
    <citation type="journal article" date="2021" name="Elife">
        <title>Chloroplast acquisition without the gene transfer in kleptoplastic sea slugs, Plakobranchus ocellatus.</title>
        <authorList>
            <person name="Maeda T."/>
            <person name="Takahashi S."/>
            <person name="Yoshida T."/>
            <person name="Shimamura S."/>
            <person name="Takaki Y."/>
            <person name="Nagai Y."/>
            <person name="Toyoda A."/>
            <person name="Suzuki Y."/>
            <person name="Arimoto A."/>
            <person name="Ishii H."/>
            <person name="Satoh N."/>
            <person name="Nishiyama T."/>
            <person name="Hasebe M."/>
            <person name="Maruyama T."/>
            <person name="Minagawa J."/>
            <person name="Obokata J."/>
            <person name="Shigenobu S."/>
        </authorList>
    </citation>
    <scope>NUCLEOTIDE SEQUENCE [LARGE SCALE GENOMIC DNA]</scope>
</reference>
<evidence type="ECO:0000313" key="1">
    <source>
        <dbReference type="EMBL" id="GFS14393.1"/>
    </source>
</evidence>
<organism evidence="1 2">
    <name type="scientific">Elysia marginata</name>
    <dbReference type="NCBI Taxonomy" id="1093978"/>
    <lineage>
        <taxon>Eukaryota</taxon>
        <taxon>Metazoa</taxon>
        <taxon>Spiralia</taxon>
        <taxon>Lophotrochozoa</taxon>
        <taxon>Mollusca</taxon>
        <taxon>Gastropoda</taxon>
        <taxon>Heterobranchia</taxon>
        <taxon>Euthyneura</taxon>
        <taxon>Panpulmonata</taxon>
        <taxon>Sacoglossa</taxon>
        <taxon>Placobranchoidea</taxon>
        <taxon>Plakobranchidae</taxon>
        <taxon>Elysia</taxon>
    </lineage>
</organism>
<dbReference type="PANTHER" id="PTHR47018">
    <property type="entry name" value="CXC DOMAIN-CONTAINING PROTEIN-RELATED"/>
    <property type="match status" value="1"/>
</dbReference>
<comment type="caution">
    <text evidence="1">The sequence shown here is derived from an EMBL/GenBank/DDBJ whole genome shotgun (WGS) entry which is preliminary data.</text>
</comment>
<sequence length="161" mass="17584">MKVHSLTHKSQLVDSLHQLGLSESYDCIMDIKTNLDNNIKSLYSNEEVVCPPQLRTREFAVGAADNIYHNSSSTTSIGPFHGTDTSKELVMTDGTGVSCKPLHETSAIASCHHEEADSRMMVHITDAFHRGYKKIQITSVDTDVVVLAVLTVSKLAGGLEL</sequence>
<evidence type="ECO:0000313" key="2">
    <source>
        <dbReference type="Proteomes" id="UP000762676"/>
    </source>
</evidence>
<dbReference type="EMBL" id="BMAT01006524">
    <property type="protein sequence ID" value="GFS14393.1"/>
    <property type="molecule type" value="Genomic_DNA"/>
</dbReference>
<dbReference type="Proteomes" id="UP000762676">
    <property type="component" value="Unassembled WGS sequence"/>
</dbReference>
<keyword evidence="2" id="KW-1185">Reference proteome</keyword>
<gene>
    <name evidence="1" type="ORF">ElyMa_003161900</name>
</gene>
<name>A0AAV4IY86_9GAST</name>
<accession>A0AAV4IY86</accession>
<dbReference type="AlphaFoldDB" id="A0AAV4IY86"/>
<protein>
    <submittedName>
        <fullName evidence="1">Uncharacterized protein</fullName>
    </submittedName>
</protein>